<gene>
    <name evidence="2" type="ORF">HJG60_011213</name>
</gene>
<proteinExistence type="predicted"/>
<evidence type="ECO:0000256" key="1">
    <source>
        <dbReference type="SAM" id="MobiDB-lite"/>
    </source>
</evidence>
<comment type="caution">
    <text evidence="2">The sequence shown here is derived from an EMBL/GenBank/DDBJ whole genome shotgun (WGS) entry which is preliminary data.</text>
</comment>
<evidence type="ECO:0000313" key="3">
    <source>
        <dbReference type="Proteomes" id="UP000664940"/>
    </source>
</evidence>
<sequence>MRSDNVRRLPAAQQEHGTGRTTKLPGSGWESGVWRWAWVSGQLWLGPVLFWEHSEWEESGDSRWEKQVRGSRALQASRCFVSLCLVSIHTVHSSGREVGPESILGTGLILNTLETRGPFFLKEDSADLVRLWVQERF</sequence>
<organism evidence="2 3">
    <name type="scientific">Phyllostomus discolor</name>
    <name type="common">pale spear-nosed bat</name>
    <dbReference type="NCBI Taxonomy" id="89673"/>
    <lineage>
        <taxon>Eukaryota</taxon>
        <taxon>Metazoa</taxon>
        <taxon>Chordata</taxon>
        <taxon>Craniata</taxon>
        <taxon>Vertebrata</taxon>
        <taxon>Euteleostomi</taxon>
        <taxon>Mammalia</taxon>
        <taxon>Eutheria</taxon>
        <taxon>Laurasiatheria</taxon>
        <taxon>Chiroptera</taxon>
        <taxon>Yangochiroptera</taxon>
        <taxon>Phyllostomidae</taxon>
        <taxon>Phyllostominae</taxon>
        <taxon>Phyllostomus</taxon>
    </lineage>
</organism>
<dbReference type="Proteomes" id="UP000664940">
    <property type="component" value="Unassembled WGS sequence"/>
</dbReference>
<evidence type="ECO:0000313" key="2">
    <source>
        <dbReference type="EMBL" id="KAF6104206.1"/>
    </source>
</evidence>
<feature type="region of interest" description="Disordered" evidence="1">
    <location>
        <begin position="1"/>
        <end position="25"/>
    </location>
</feature>
<accession>A0A834A766</accession>
<dbReference type="EMBL" id="JABVXQ010000006">
    <property type="protein sequence ID" value="KAF6104206.1"/>
    <property type="molecule type" value="Genomic_DNA"/>
</dbReference>
<reference evidence="2 3" key="1">
    <citation type="journal article" date="2020" name="Nature">
        <title>Six reference-quality genomes reveal evolution of bat adaptations.</title>
        <authorList>
            <person name="Jebb D."/>
            <person name="Huang Z."/>
            <person name="Pippel M."/>
            <person name="Hughes G.M."/>
            <person name="Lavrichenko K."/>
            <person name="Devanna P."/>
            <person name="Winkler S."/>
            <person name="Jermiin L.S."/>
            <person name="Skirmuntt E.C."/>
            <person name="Katzourakis A."/>
            <person name="Burkitt-Gray L."/>
            <person name="Ray D.A."/>
            <person name="Sullivan K.A.M."/>
            <person name="Roscito J.G."/>
            <person name="Kirilenko B.M."/>
            <person name="Davalos L.M."/>
            <person name="Corthals A.P."/>
            <person name="Power M.L."/>
            <person name="Jones G."/>
            <person name="Ransome R.D."/>
            <person name="Dechmann D.K.N."/>
            <person name="Locatelli A.G."/>
            <person name="Puechmaille S.J."/>
            <person name="Fedrigo O."/>
            <person name="Jarvis E.D."/>
            <person name="Hiller M."/>
            <person name="Vernes S.C."/>
            <person name="Myers E.W."/>
            <person name="Teeling E.C."/>
        </authorList>
    </citation>
    <scope>NUCLEOTIDE SEQUENCE [LARGE SCALE GENOMIC DNA]</scope>
    <source>
        <strain evidence="2">Bat1K_MPI-CBG_1</strain>
    </source>
</reference>
<dbReference type="AlphaFoldDB" id="A0A834A766"/>
<protein>
    <submittedName>
        <fullName evidence="2">Uncharacterized protein</fullName>
    </submittedName>
</protein>
<name>A0A834A766_9CHIR</name>